<evidence type="ECO:0000313" key="3">
    <source>
        <dbReference type="EMBL" id="SMX23777.1"/>
    </source>
</evidence>
<keyword evidence="1 3" id="KW-0560">Oxidoreductase</keyword>
<dbReference type="InterPro" id="IPR036812">
    <property type="entry name" value="NAD(P)_OxRdtase_dom_sf"/>
</dbReference>
<dbReference type="Pfam" id="PF00248">
    <property type="entry name" value="Aldo_ket_red"/>
    <property type="match status" value="1"/>
</dbReference>
<accession>A0A238IZF4</accession>
<reference evidence="3 4" key="1">
    <citation type="submission" date="2017-05" db="EMBL/GenBank/DDBJ databases">
        <authorList>
            <person name="Song R."/>
            <person name="Chenine A.L."/>
            <person name="Ruprecht R.M."/>
        </authorList>
    </citation>
    <scope>NUCLEOTIDE SEQUENCE [LARGE SCALE GENOMIC DNA]</scope>
    <source>
        <strain evidence="3 4">CECT 8489</strain>
    </source>
</reference>
<dbReference type="EMBL" id="FXXQ01000005">
    <property type="protein sequence ID" value="SMX23777.1"/>
    <property type="molecule type" value="Genomic_DNA"/>
</dbReference>
<dbReference type="GO" id="GO:0016491">
    <property type="term" value="F:oxidoreductase activity"/>
    <property type="evidence" value="ECO:0007669"/>
    <property type="project" value="UniProtKB-KW"/>
</dbReference>
<dbReference type="InterPro" id="IPR050791">
    <property type="entry name" value="Aldo-Keto_reductase"/>
</dbReference>
<proteinExistence type="predicted"/>
<sequence>MKTTTLGVNGPEITQFGLGAMSFAGAYGGTTQEKSNEVLDACYDAGVTHLDTANIYGEGRSEEICGEWLKARPGMRDNWVIATKAGIILGDPGRRFNNEGAYLEAELDGSLKRLGIDYVDLFYVHRRETAIPIEEVAGSLGRLVEKGKVKGIAFSEIAPNSLREAHAEFPVTAVQSEYSLSTRVCEMGLVQTCAELGVTLVAFSPVGRSFLTDAPFTREALEGIPFLNGNPRFMEPNYSKNLEAVKPFLALAREMGEPAAALAVAWCRAKGDHVVPIPGTKSVPHLAELIRGAELDLSETQVQAIEAALPLGWAHGDRYNETQWVGPEKYG</sequence>
<dbReference type="SUPFAM" id="SSF51430">
    <property type="entry name" value="NAD(P)-linked oxidoreductase"/>
    <property type="match status" value="1"/>
</dbReference>
<evidence type="ECO:0000313" key="4">
    <source>
        <dbReference type="Proteomes" id="UP000201838"/>
    </source>
</evidence>
<dbReference type="Proteomes" id="UP000201838">
    <property type="component" value="Unassembled WGS sequence"/>
</dbReference>
<protein>
    <submittedName>
        <fullName evidence="3">General stress protein 69</fullName>
        <ecNumber evidence="3">1.1.1.-</ecNumber>
    </submittedName>
</protein>
<dbReference type="PANTHER" id="PTHR43625">
    <property type="entry name" value="AFLATOXIN B1 ALDEHYDE REDUCTASE"/>
    <property type="match status" value="1"/>
</dbReference>
<dbReference type="EC" id="1.1.1.-" evidence="3"/>
<dbReference type="Gene3D" id="3.20.20.100">
    <property type="entry name" value="NADP-dependent oxidoreductase domain"/>
    <property type="match status" value="1"/>
</dbReference>
<feature type="domain" description="NADP-dependent oxidoreductase" evidence="2">
    <location>
        <begin position="17"/>
        <end position="308"/>
    </location>
</feature>
<evidence type="ECO:0000259" key="2">
    <source>
        <dbReference type="Pfam" id="PF00248"/>
    </source>
</evidence>
<dbReference type="RefSeq" id="WP_093973750.1">
    <property type="nucleotide sequence ID" value="NZ_FXXQ01000005.1"/>
</dbReference>
<name>A0A238IZF4_9RHOB</name>
<evidence type="ECO:0000256" key="1">
    <source>
        <dbReference type="ARBA" id="ARBA00023002"/>
    </source>
</evidence>
<dbReference type="AlphaFoldDB" id="A0A238IZF4"/>
<dbReference type="PANTHER" id="PTHR43625:SF40">
    <property type="entry name" value="ALDO-KETO REDUCTASE YAKC [NADP(+)]"/>
    <property type="match status" value="1"/>
</dbReference>
<gene>
    <name evidence="3" type="primary">yhdN_1</name>
    <name evidence="3" type="ORF">BOA8489_01889</name>
</gene>
<keyword evidence="4" id="KW-1185">Reference proteome</keyword>
<organism evidence="3 4">
    <name type="scientific">Boseongicola aestuarii</name>
    <dbReference type="NCBI Taxonomy" id="1470561"/>
    <lineage>
        <taxon>Bacteria</taxon>
        <taxon>Pseudomonadati</taxon>
        <taxon>Pseudomonadota</taxon>
        <taxon>Alphaproteobacteria</taxon>
        <taxon>Rhodobacterales</taxon>
        <taxon>Paracoccaceae</taxon>
        <taxon>Boseongicola</taxon>
    </lineage>
</organism>
<dbReference type="OrthoDB" id="9803483at2"/>
<dbReference type="InterPro" id="IPR023210">
    <property type="entry name" value="NADP_OxRdtase_dom"/>
</dbReference>
<dbReference type="GO" id="GO:0005737">
    <property type="term" value="C:cytoplasm"/>
    <property type="evidence" value="ECO:0007669"/>
    <property type="project" value="TreeGrafter"/>
</dbReference>